<keyword evidence="3" id="KW-1185">Reference proteome</keyword>
<dbReference type="Pfam" id="PF00041">
    <property type="entry name" value="fn3"/>
    <property type="match status" value="1"/>
</dbReference>
<gene>
    <name evidence="2" type="ORF">RCOM_1866000</name>
</gene>
<protein>
    <recommendedName>
        <fullName evidence="1">Fibronectin type-III domain-containing protein</fullName>
    </recommendedName>
</protein>
<dbReference type="InterPro" id="IPR036116">
    <property type="entry name" value="FN3_sf"/>
</dbReference>
<sequence length="170" mass="16442">MAAIKAMVDRVSGGGSGGGGGALPAPSGLQVTGATTSSITLAWNGVSGAAGYDVYRGGAKVNSAPVSATTYTDSGLAAGTAYSYHVTALDANGAAGAASASVTAATSPSGYVCTTSTASNYAHVAAGRAVYSLGYALAKGSNQNMGLYNVFITTTLAQTSAGYYVIGNCP</sequence>
<organism evidence="2 3">
    <name type="scientific">Ricinus communis</name>
    <name type="common">Castor bean</name>
    <dbReference type="NCBI Taxonomy" id="3988"/>
    <lineage>
        <taxon>Eukaryota</taxon>
        <taxon>Viridiplantae</taxon>
        <taxon>Streptophyta</taxon>
        <taxon>Embryophyta</taxon>
        <taxon>Tracheophyta</taxon>
        <taxon>Spermatophyta</taxon>
        <taxon>Magnoliopsida</taxon>
        <taxon>eudicotyledons</taxon>
        <taxon>Gunneridae</taxon>
        <taxon>Pentapetalae</taxon>
        <taxon>rosids</taxon>
        <taxon>fabids</taxon>
        <taxon>Malpighiales</taxon>
        <taxon>Euphorbiaceae</taxon>
        <taxon>Acalyphoideae</taxon>
        <taxon>Acalypheae</taxon>
        <taxon>Ricinus</taxon>
    </lineage>
</organism>
<evidence type="ECO:0000259" key="1">
    <source>
        <dbReference type="PROSITE" id="PS50853"/>
    </source>
</evidence>
<evidence type="ECO:0000313" key="2">
    <source>
        <dbReference type="EMBL" id="EEF24855.1"/>
    </source>
</evidence>
<dbReference type="AlphaFoldDB" id="B9TH10"/>
<dbReference type="PROSITE" id="PS50853">
    <property type="entry name" value="FN3"/>
    <property type="match status" value="1"/>
</dbReference>
<dbReference type="Proteomes" id="UP000008311">
    <property type="component" value="Unassembled WGS sequence"/>
</dbReference>
<reference evidence="3" key="1">
    <citation type="journal article" date="2010" name="Nat. Biotechnol.">
        <title>Draft genome sequence of the oilseed species Ricinus communis.</title>
        <authorList>
            <person name="Chan A.P."/>
            <person name="Crabtree J."/>
            <person name="Zhao Q."/>
            <person name="Lorenzi H."/>
            <person name="Orvis J."/>
            <person name="Puiu D."/>
            <person name="Melake-Berhan A."/>
            <person name="Jones K.M."/>
            <person name="Redman J."/>
            <person name="Chen G."/>
            <person name="Cahoon E.B."/>
            <person name="Gedil M."/>
            <person name="Stanke M."/>
            <person name="Haas B.J."/>
            <person name="Wortman J.R."/>
            <person name="Fraser-Liggett C.M."/>
            <person name="Ravel J."/>
            <person name="Rabinowicz P.D."/>
        </authorList>
    </citation>
    <scope>NUCLEOTIDE SEQUENCE [LARGE SCALE GENOMIC DNA]</scope>
    <source>
        <strain evidence="3">cv. Hale</strain>
    </source>
</reference>
<dbReference type="InParanoid" id="B9TH10"/>
<dbReference type="EMBL" id="EQ981114">
    <property type="protein sequence ID" value="EEF24855.1"/>
    <property type="molecule type" value="Genomic_DNA"/>
</dbReference>
<dbReference type="SMART" id="SM00060">
    <property type="entry name" value="FN3"/>
    <property type="match status" value="1"/>
</dbReference>
<accession>B9TH10</accession>
<dbReference type="SUPFAM" id="SSF49265">
    <property type="entry name" value="Fibronectin type III"/>
    <property type="match status" value="1"/>
</dbReference>
<dbReference type="CDD" id="cd00063">
    <property type="entry name" value="FN3"/>
    <property type="match status" value="1"/>
</dbReference>
<feature type="domain" description="Fibronectin type-III" evidence="1">
    <location>
        <begin position="25"/>
        <end position="109"/>
    </location>
</feature>
<evidence type="ECO:0000313" key="3">
    <source>
        <dbReference type="Proteomes" id="UP000008311"/>
    </source>
</evidence>
<dbReference type="InterPro" id="IPR003961">
    <property type="entry name" value="FN3_dom"/>
</dbReference>
<name>B9TH10_RICCO</name>
<dbReference type="Gene3D" id="2.60.40.10">
    <property type="entry name" value="Immunoglobulins"/>
    <property type="match status" value="1"/>
</dbReference>
<dbReference type="InterPro" id="IPR013783">
    <property type="entry name" value="Ig-like_fold"/>
</dbReference>
<proteinExistence type="predicted"/>